<evidence type="ECO:0000313" key="3">
    <source>
        <dbReference type="Proteomes" id="UP000196158"/>
    </source>
</evidence>
<gene>
    <name evidence="2" type="ORF">KASA_0L01210G</name>
</gene>
<accession>A0A1X7R630</accession>
<dbReference type="OrthoDB" id="1918at2759"/>
<reference evidence="2 3" key="1">
    <citation type="submission" date="2017-04" db="EMBL/GenBank/DDBJ databases">
        <authorList>
            <person name="Afonso C.L."/>
            <person name="Miller P.J."/>
            <person name="Scott M.A."/>
            <person name="Spackman E."/>
            <person name="Goraichik I."/>
            <person name="Dimitrov K.M."/>
            <person name="Suarez D.L."/>
            <person name="Swayne D.E."/>
        </authorList>
    </citation>
    <scope>NUCLEOTIDE SEQUENCE [LARGE SCALE GENOMIC DNA]</scope>
</reference>
<dbReference type="PANTHER" id="PTHR12507">
    <property type="entry name" value="REDUCED GROWTH PHENOTYPE 1 RGP1, YEAST -RELATED"/>
    <property type="match status" value="1"/>
</dbReference>
<keyword evidence="3" id="KW-1185">Reference proteome</keyword>
<evidence type="ECO:0000256" key="1">
    <source>
        <dbReference type="SAM" id="Coils"/>
    </source>
</evidence>
<sequence>MHDHRIDSLLIADNVRLEIVHESNPYFAGEQISFVVRLRHLGSVDKCNLLKEKIEELHKSIETRIDNEESILHEQNEQNNGHMWSMKNLFGALRGNRDDESGDHHDIELDNERYGEYISKQIQYHKPVNLMAGFVQVLGIFQYSPDTIKSTTFDTSTNKLIFLNQSTHMTVNNVDGIPSESNEAIGPGGESSDNNTDPKYLKKYFQSHFKFGPQDPDITFDSTDLPTFNVQDFFEEYDNLPFLVIPQSLLFPELTLRPGEVKSYHFKSNKLPNDLCPSYKYSENMAINYYVEFGVNKVESNQISPLFIKSPIYISPLVTSEGCQYTSELGSKPYIMEPGTIKEVVQTPNVTRKHSTDLSTPFNRRKSSISIRRDVPEIEVEKLKNSFVDLIKKTENYDDIEDLVDFQLNLQFGKQENDSITNSIKTNTATDSTDSKLIFNQISNSSKENISSLKRLPLSTLTSVTLASSSVEGTRLEPQLVNPQKNYIINRNGETIATAAFSKIVYTVTDDINITIQLADNPNLSVSGINASLELIEVINSNYLNDTVAGNAKNHNIRTISSARVVSFDETGLIPLKLTIPKSPMNLMPSQFKTNVFQVKWSLLLRFILIPKSSSSNVFEFYGDKKGIFFHSTENIEGEEFDCRVPISILPTTKDMGGW</sequence>
<feature type="coiled-coil region" evidence="1">
    <location>
        <begin position="51"/>
        <end position="78"/>
    </location>
</feature>
<keyword evidence="1" id="KW-0175">Coiled coil</keyword>
<name>A0A1X7R630_9SACH</name>
<dbReference type="EMBL" id="FXLY01000007">
    <property type="protein sequence ID" value="SMN21097.1"/>
    <property type="molecule type" value="Genomic_DNA"/>
</dbReference>
<evidence type="ECO:0000313" key="2">
    <source>
        <dbReference type="EMBL" id="SMN21097.1"/>
    </source>
</evidence>
<dbReference type="STRING" id="1789683.A0A1X7R630"/>
<dbReference type="Pfam" id="PF08737">
    <property type="entry name" value="Rgp1"/>
    <property type="match status" value="1"/>
</dbReference>
<protein>
    <submittedName>
        <fullName evidence="2">Similar to Saccharomyces cerevisiae YDR137W RGP1 Subunit of a Golgi membrane exchange factor (Ric1p-Rgp1p) that catalyzes nucleotide exchange on Ypt6p</fullName>
    </submittedName>
</protein>
<dbReference type="AlphaFoldDB" id="A0A1X7R630"/>
<proteinExistence type="predicted"/>
<dbReference type="Proteomes" id="UP000196158">
    <property type="component" value="Unassembled WGS sequence"/>
</dbReference>
<dbReference type="InterPro" id="IPR014848">
    <property type="entry name" value="Rgp1"/>
</dbReference>
<organism evidence="2 3">
    <name type="scientific">Maudiozyma saulgeensis</name>
    <dbReference type="NCBI Taxonomy" id="1789683"/>
    <lineage>
        <taxon>Eukaryota</taxon>
        <taxon>Fungi</taxon>
        <taxon>Dikarya</taxon>
        <taxon>Ascomycota</taxon>
        <taxon>Saccharomycotina</taxon>
        <taxon>Saccharomycetes</taxon>
        <taxon>Saccharomycetales</taxon>
        <taxon>Saccharomycetaceae</taxon>
        <taxon>Maudiozyma</taxon>
    </lineage>
</organism>